<keyword evidence="5" id="KW-1185">Reference proteome</keyword>
<keyword evidence="3" id="KW-0732">Signal</keyword>
<protein>
    <recommendedName>
        <fullName evidence="6">TNFR-Cys domain-containing protein</fullName>
    </recommendedName>
</protein>
<feature type="chain" id="PRO_5026329297" description="TNFR-Cys domain-containing protein" evidence="3">
    <location>
        <begin position="25"/>
        <end position="276"/>
    </location>
</feature>
<gene>
    <name evidence="4" type="ORF">Ae201684_017341</name>
</gene>
<feature type="region of interest" description="Disordered" evidence="1">
    <location>
        <begin position="155"/>
        <end position="184"/>
    </location>
</feature>
<organism evidence="4 5">
    <name type="scientific">Aphanomyces euteiches</name>
    <dbReference type="NCBI Taxonomy" id="100861"/>
    <lineage>
        <taxon>Eukaryota</taxon>
        <taxon>Sar</taxon>
        <taxon>Stramenopiles</taxon>
        <taxon>Oomycota</taxon>
        <taxon>Saprolegniomycetes</taxon>
        <taxon>Saprolegniales</taxon>
        <taxon>Verrucalvaceae</taxon>
        <taxon>Aphanomyces</taxon>
    </lineage>
</organism>
<evidence type="ECO:0000256" key="3">
    <source>
        <dbReference type="SAM" id="SignalP"/>
    </source>
</evidence>
<accession>A0A6G0WC49</accession>
<reference evidence="4 5" key="1">
    <citation type="submission" date="2019-07" db="EMBL/GenBank/DDBJ databases">
        <title>Genomics analysis of Aphanomyces spp. identifies a new class of oomycete effector associated with host adaptation.</title>
        <authorList>
            <person name="Gaulin E."/>
        </authorList>
    </citation>
    <scope>NUCLEOTIDE SEQUENCE [LARGE SCALE GENOMIC DNA]</scope>
    <source>
        <strain evidence="4 5">ATCC 201684</strain>
    </source>
</reference>
<feature type="compositionally biased region" description="Low complexity" evidence="1">
    <location>
        <begin position="89"/>
        <end position="108"/>
    </location>
</feature>
<dbReference type="Proteomes" id="UP000481153">
    <property type="component" value="Unassembled WGS sequence"/>
</dbReference>
<evidence type="ECO:0008006" key="6">
    <source>
        <dbReference type="Google" id="ProtNLM"/>
    </source>
</evidence>
<evidence type="ECO:0000256" key="2">
    <source>
        <dbReference type="SAM" id="Phobius"/>
    </source>
</evidence>
<dbReference type="EMBL" id="VJMJ01000294">
    <property type="protein sequence ID" value="KAF0723846.1"/>
    <property type="molecule type" value="Genomic_DNA"/>
</dbReference>
<keyword evidence="2" id="KW-0472">Membrane</keyword>
<evidence type="ECO:0000313" key="4">
    <source>
        <dbReference type="EMBL" id="KAF0723846.1"/>
    </source>
</evidence>
<keyword evidence="2" id="KW-0812">Transmembrane</keyword>
<evidence type="ECO:0000313" key="5">
    <source>
        <dbReference type="Proteomes" id="UP000481153"/>
    </source>
</evidence>
<keyword evidence="2" id="KW-1133">Transmembrane helix</keyword>
<feature type="transmembrane region" description="Helical" evidence="2">
    <location>
        <begin position="122"/>
        <end position="142"/>
    </location>
</feature>
<dbReference type="VEuPathDB" id="FungiDB:AeMF1_003816"/>
<sequence>MPRLSRCSLSAAAVFVSLALPASCQSICDAPLCINVSSSTPCNPRLASCPPCWSRRSDQILCKHAATPSECMDGTICSPIASFVRRLGSDPTTPPSTSQPTSVPSNTTAASDTKDGSNSMTVWYTLACIGLCCLVLALYAVLRWANRRNAATVATDNPKGTAFNRGPATGEKPDLIDPLSQPPDNTLSLSRAPPNFPPPSEPATFSIFYTVGRHSPTDHGAAFFNTMGRVSMNARDQAGRDSAASMFIMEESELWELQEDYESASDSGSDVTRIVI</sequence>
<feature type="signal peptide" evidence="3">
    <location>
        <begin position="1"/>
        <end position="24"/>
    </location>
</feature>
<evidence type="ECO:0000256" key="1">
    <source>
        <dbReference type="SAM" id="MobiDB-lite"/>
    </source>
</evidence>
<comment type="caution">
    <text evidence="4">The sequence shown here is derived from an EMBL/GenBank/DDBJ whole genome shotgun (WGS) entry which is preliminary data.</text>
</comment>
<name>A0A6G0WC49_9STRA</name>
<dbReference type="AlphaFoldDB" id="A0A6G0WC49"/>
<feature type="region of interest" description="Disordered" evidence="1">
    <location>
        <begin position="88"/>
        <end position="115"/>
    </location>
</feature>
<proteinExistence type="predicted"/>